<dbReference type="HOGENOM" id="CLU_011607_4_0_1"/>
<organism evidence="4 5">
    <name type="scientific">Pycnoporus cinnabarinus</name>
    <name type="common">Cinnabar-red polypore</name>
    <name type="synonym">Trametes cinnabarina</name>
    <dbReference type="NCBI Taxonomy" id="5643"/>
    <lineage>
        <taxon>Eukaryota</taxon>
        <taxon>Fungi</taxon>
        <taxon>Dikarya</taxon>
        <taxon>Basidiomycota</taxon>
        <taxon>Agaricomycotina</taxon>
        <taxon>Agaricomycetes</taxon>
        <taxon>Polyporales</taxon>
        <taxon>Polyporaceae</taxon>
        <taxon>Trametes</taxon>
    </lineage>
</organism>
<keyword evidence="3" id="KW-1133">Transmembrane helix</keyword>
<dbReference type="GO" id="GO:0006506">
    <property type="term" value="P:GPI anchor biosynthetic process"/>
    <property type="evidence" value="ECO:0007669"/>
    <property type="project" value="InterPro"/>
</dbReference>
<accession>A0A060S4S0</accession>
<keyword evidence="3" id="KW-0812">Transmembrane</keyword>
<evidence type="ECO:0000313" key="5">
    <source>
        <dbReference type="Proteomes" id="UP000029665"/>
    </source>
</evidence>
<dbReference type="PANTHER" id="PTHR13315:SF4">
    <property type="entry name" value="METALLOPHOSPHOESTERASE, ISOFORM E"/>
    <property type="match status" value="1"/>
</dbReference>
<proteinExistence type="predicted"/>
<dbReference type="STRING" id="5643.A0A060S4S0"/>
<evidence type="ECO:0000256" key="3">
    <source>
        <dbReference type="SAM" id="Phobius"/>
    </source>
</evidence>
<gene>
    <name evidence="4" type="ORF">BN946_scf184976.g29</name>
</gene>
<comment type="caution">
    <text evidence="4">The sequence shown here is derived from an EMBL/GenBank/DDBJ whole genome shotgun (WGS) entry which is preliminary data.</text>
</comment>
<dbReference type="SUPFAM" id="SSF56300">
    <property type="entry name" value="Metallo-dependent phosphatases"/>
    <property type="match status" value="1"/>
</dbReference>
<dbReference type="PANTHER" id="PTHR13315">
    <property type="entry name" value="METALLO PHOSPHOESTERASE RELATED"/>
    <property type="match status" value="1"/>
</dbReference>
<dbReference type="InterPro" id="IPR033308">
    <property type="entry name" value="PGAP5/Cdc1/Ted1"/>
</dbReference>
<keyword evidence="5" id="KW-1185">Reference proteome</keyword>
<dbReference type="InterPro" id="IPR029052">
    <property type="entry name" value="Metallo-depent_PP-like"/>
</dbReference>
<name>A0A060S4S0_PYCCI</name>
<dbReference type="AlphaFoldDB" id="A0A060S4S0"/>
<reference evidence="4" key="1">
    <citation type="submission" date="2014-01" db="EMBL/GenBank/DDBJ databases">
        <title>The genome of the white-rot fungus Pycnoporus cinnabarinus: a basidiomycete model with a versatile arsenal for lignocellulosic biomass breakdown.</title>
        <authorList>
            <person name="Levasseur A."/>
            <person name="Lomascolo A."/>
            <person name="Ruiz-Duenas F.J."/>
            <person name="Uzan E."/>
            <person name="Piumi F."/>
            <person name="Kues U."/>
            <person name="Ram A.F.J."/>
            <person name="Murat C."/>
            <person name="Haon M."/>
            <person name="Benoit I."/>
            <person name="Arfi Y."/>
            <person name="Chevret D."/>
            <person name="Drula E."/>
            <person name="Kwon M.J."/>
            <person name="Gouret P."/>
            <person name="Lesage-Meessen L."/>
            <person name="Lombard V."/>
            <person name="Mariette J."/>
            <person name="Noirot C."/>
            <person name="Park J."/>
            <person name="Patyshakuliyeva A."/>
            <person name="Wieneger R.A.B."/>
            <person name="Wosten H.A.B."/>
            <person name="Martin F."/>
            <person name="Coutinho P.M."/>
            <person name="de Vries R."/>
            <person name="Martinez A.T."/>
            <person name="Klopp C."/>
            <person name="Pontarotti P."/>
            <person name="Henrissat B."/>
            <person name="Record E."/>
        </authorList>
    </citation>
    <scope>NUCLEOTIDE SEQUENCE [LARGE SCALE GENOMIC DNA]</scope>
    <source>
        <strain evidence="4">BRFM137</strain>
    </source>
</reference>
<protein>
    <submittedName>
        <fullName evidence="4">Uncharacterized protein</fullName>
    </submittedName>
</protein>
<sequence length="551" mass="61447">MSFSSQILKSEICRYPEAQDSPPFASDILASWRLIRTDEEYERNLRKFKTIFHLDPGVTSYYVPGNNDLGLNIEPSAARQARNRFTTHFGPLNQKVVLRNHTLVLLDAAGLVEEDYLRAAKYIDYEHWKPLPRGTVEFVHSLRDEVQAHPTILFTHIPLHRPDTAPCGPLREKGTIRRGVGHGYQNTLGKKTTAFLLHNLRPRMVFSADDKDYCDYIHVPPKSYGADASSKNITTQNVREVTLKAFAPSSEIRHPGFQLFSLTFPAVTGEHALAHTPCFFPDYHNTYTRRYAPLLFLTTLTLALLRFCKSRTSPLPLHARRGGFRKSFSIHTLPPDAPWVLGPHPPTPFSPDWSPHTPGFANPHAPRSPRPGFSPTDELPQSLRTPFPILGEGKAGDVDYTLGAPATPTFRATTHVRECSDASPSSGPAPFSPGLVVFDASDENEHDEFAHGRHDPRRLSRAERGANADVDVDVAGALSKLSFTFTLGGQRRRISFGSVVPGWARAGLPDRPVAYGRAGSKRGFALRVAMDLMFVAWPAVLLWVLCAWRLR</sequence>
<evidence type="ECO:0000313" key="4">
    <source>
        <dbReference type="EMBL" id="CDO69310.1"/>
    </source>
</evidence>
<keyword evidence="1 3" id="KW-0472">Membrane</keyword>
<dbReference type="Proteomes" id="UP000029665">
    <property type="component" value="Unassembled WGS sequence"/>
</dbReference>
<dbReference type="OMA" id="WPRHEAT"/>
<feature type="region of interest" description="Disordered" evidence="2">
    <location>
        <begin position="350"/>
        <end position="390"/>
    </location>
</feature>
<evidence type="ECO:0000256" key="2">
    <source>
        <dbReference type="SAM" id="MobiDB-lite"/>
    </source>
</evidence>
<evidence type="ECO:0000256" key="1">
    <source>
        <dbReference type="ARBA" id="ARBA00023136"/>
    </source>
</evidence>
<dbReference type="OrthoDB" id="5977743at2759"/>
<dbReference type="GO" id="GO:0016020">
    <property type="term" value="C:membrane"/>
    <property type="evidence" value="ECO:0007669"/>
    <property type="project" value="GOC"/>
</dbReference>
<dbReference type="EMBL" id="CCBP010000035">
    <property type="protein sequence ID" value="CDO69310.1"/>
    <property type="molecule type" value="Genomic_DNA"/>
</dbReference>
<feature type="transmembrane region" description="Helical" evidence="3">
    <location>
        <begin position="524"/>
        <end position="550"/>
    </location>
</feature>
<dbReference type="GO" id="GO:0005783">
    <property type="term" value="C:endoplasmic reticulum"/>
    <property type="evidence" value="ECO:0007669"/>
    <property type="project" value="TreeGrafter"/>
</dbReference>